<dbReference type="Proteomes" id="UP000319353">
    <property type="component" value="Unassembled WGS sequence"/>
</dbReference>
<comment type="caution">
    <text evidence="1">The sequence shown here is derived from an EMBL/GenBank/DDBJ whole genome shotgun (WGS) entry which is preliminary data.</text>
</comment>
<reference evidence="1 2" key="1">
    <citation type="journal article" date="2019" name="Nat. Microbiol.">
        <title>Mediterranean grassland soil C-N compound turnover is dependent on rainfall and depth, and is mediated by genomically divergent microorganisms.</title>
        <authorList>
            <person name="Diamond S."/>
            <person name="Andeer P.F."/>
            <person name="Li Z."/>
            <person name="Crits-Christoph A."/>
            <person name="Burstein D."/>
            <person name="Anantharaman K."/>
            <person name="Lane K.R."/>
            <person name="Thomas B.C."/>
            <person name="Pan C."/>
            <person name="Northen T.R."/>
            <person name="Banfield J.F."/>
        </authorList>
    </citation>
    <scope>NUCLEOTIDE SEQUENCE [LARGE SCALE GENOMIC DNA]</scope>
    <source>
        <strain evidence="1">NP_4</strain>
    </source>
</reference>
<accession>A0A537KFK5</accession>
<dbReference type="EMBL" id="VBAL01000324">
    <property type="protein sequence ID" value="TMI94559.1"/>
    <property type="molecule type" value="Genomic_DNA"/>
</dbReference>
<dbReference type="AlphaFoldDB" id="A0A537KFK5"/>
<feature type="non-terminal residue" evidence="1">
    <location>
        <position position="64"/>
    </location>
</feature>
<organism evidence="1 2">
    <name type="scientific">Candidatus Segetimicrobium genomatis</name>
    <dbReference type="NCBI Taxonomy" id="2569760"/>
    <lineage>
        <taxon>Bacteria</taxon>
        <taxon>Bacillati</taxon>
        <taxon>Candidatus Sysuimicrobiota</taxon>
        <taxon>Candidatus Sysuimicrobiia</taxon>
        <taxon>Candidatus Sysuimicrobiales</taxon>
        <taxon>Candidatus Segetimicrobiaceae</taxon>
        <taxon>Candidatus Segetimicrobium</taxon>
    </lineage>
</organism>
<name>A0A537KFK5_9BACT</name>
<evidence type="ECO:0000313" key="1">
    <source>
        <dbReference type="EMBL" id="TMI94559.1"/>
    </source>
</evidence>
<sequence>MTKTLGVKPHTLVRWFDTNTFFREPELSGRLATASQPDGLVPDASVPRPRVTTLPSPYMFSRAA</sequence>
<gene>
    <name evidence="1" type="ORF">E6H01_14870</name>
</gene>
<protein>
    <submittedName>
        <fullName evidence="1">Uncharacterized protein</fullName>
    </submittedName>
</protein>
<evidence type="ECO:0000313" key="2">
    <source>
        <dbReference type="Proteomes" id="UP000319353"/>
    </source>
</evidence>
<proteinExistence type="predicted"/>